<dbReference type="EC" id="2.7.7.7" evidence="1"/>
<keyword evidence="1" id="KW-0808">Transferase</keyword>
<dbReference type="NCBIfam" id="NF005677">
    <property type="entry name" value="PRK07471.1"/>
    <property type="match status" value="1"/>
</dbReference>
<gene>
    <name evidence="1" type="ORF">KY465_13885</name>
</gene>
<dbReference type="Proteomes" id="UP001430804">
    <property type="component" value="Unassembled WGS sequence"/>
</dbReference>
<sequence length="337" mass="37237">MTERPDLLEGAIAPESNTVLYGHSAAERFLADAYRMGRLHHALLLEGPEGIGKATLAFRLANHIISHPDPAQAPEDIGDPHPDSPVSHQLAAGASHNLMHLRRPQDEKTGKLKSVITVDEVRRLGRFFQQTAGSDNWRIAVIDTADDLNRNAANALLKMLEEPPRHALFLVLSHVPGRLLPTIRSRCMRLALQPLNRDDLASAMMHLKVRFDLESGYDATEGSVARALVMANYGGVDIATLFDGIMQSGAIDDRATIHKLAQTLSAKDREIAYHFFIDHVISHLQQRARRLAAEGKAAEAAAQAERVSAVSEHFDRAETYNLDRFQTVVTLFSVIFD</sequence>
<keyword evidence="2" id="KW-1185">Reference proteome</keyword>
<dbReference type="EMBL" id="JAHWQX010000003">
    <property type="protein sequence ID" value="MBW3098369.1"/>
    <property type="molecule type" value="Genomic_DNA"/>
</dbReference>
<reference evidence="1" key="1">
    <citation type="submission" date="2021-07" db="EMBL/GenBank/DDBJ databases">
        <title>Pseudohoeflea marina sp. nov. a polyhydroxyalcanoate-producing bacterium.</title>
        <authorList>
            <person name="Zheng W."/>
            <person name="Yu S."/>
            <person name="Huang Y."/>
        </authorList>
    </citation>
    <scope>NUCLEOTIDE SEQUENCE</scope>
    <source>
        <strain evidence="1">DP4N28-3</strain>
    </source>
</reference>
<dbReference type="PANTHER" id="PTHR11669">
    <property type="entry name" value="REPLICATION FACTOR C / DNA POLYMERASE III GAMMA-TAU SUBUNIT"/>
    <property type="match status" value="1"/>
</dbReference>
<name>A0ABS6WTJ0_9HYPH</name>
<dbReference type="PANTHER" id="PTHR11669:SF8">
    <property type="entry name" value="DNA POLYMERASE III SUBUNIT DELTA"/>
    <property type="match status" value="1"/>
</dbReference>
<dbReference type="GO" id="GO:0003887">
    <property type="term" value="F:DNA-directed DNA polymerase activity"/>
    <property type="evidence" value="ECO:0007669"/>
    <property type="project" value="UniProtKB-EC"/>
</dbReference>
<keyword evidence="1" id="KW-0548">Nucleotidyltransferase</keyword>
<dbReference type="InterPro" id="IPR050238">
    <property type="entry name" value="DNA_Rep/Repair_Clamp_Loader"/>
</dbReference>
<evidence type="ECO:0000313" key="1">
    <source>
        <dbReference type="EMBL" id="MBW3098369.1"/>
    </source>
</evidence>
<protein>
    <submittedName>
        <fullName evidence="1">DNA polymerase III subunit delta</fullName>
        <ecNumber evidence="1">2.7.7.7</ecNumber>
    </submittedName>
</protein>
<accession>A0ABS6WTJ0</accession>
<evidence type="ECO:0000313" key="2">
    <source>
        <dbReference type="Proteomes" id="UP001430804"/>
    </source>
</evidence>
<dbReference type="Pfam" id="PF13177">
    <property type="entry name" value="DNA_pol3_delta2"/>
    <property type="match status" value="1"/>
</dbReference>
<comment type="caution">
    <text evidence="1">The sequence shown here is derived from an EMBL/GenBank/DDBJ whole genome shotgun (WGS) entry which is preliminary data.</text>
</comment>
<organism evidence="1 2">
    <name type="scientific">Pseudohoeflea coraliihabitans</name>
    <dbReference type="NCBI Taxonomy" id="2860393"/>
    <lineage>
        <taxon>Bacteria</taxon>
        <taxon>Pseudomonadati</taxon>
        <taxon>Pseudomonadota</taxon>
        <taxon>Alphaproteobacteria</taxon>
        <taxon>Hyphomicrobiales</taxon>
        <taxon>Rhizobiaceae</taxon>
        <taxon>Pseudohoeflea</taxon>
    </lineage>
</organism>
<proteinExistence type="predicted"/>
<dbReference type="RefSeq" id="WP_219202334.1">
    <property type="nucleotide sequence ID" value="NZ_JAHWQX010000003.1"/>
</dbReference>
<dbReference type="NCBIfam" id="NF006586">
    <property type="entry name" value="PRK09112.1"/>
    <property type="match status" value="1"/>
</dbReference>